<feature type="binding site" evidence="14">
    <location>
        <position position="603"/>
    </location>
    <ligand>
        <name>Zn(2+)</name>
        <dbReference type="ChEBI" id="CHEBI:29105"/>
    </ligand>
</feature>
<evidence type="ECO:0000256" key="15">
    <source>
        <dbReference type="SAM" id="Coils"/>
    </source>
</evidence>
<keyword evidence="11 14" id="KW-0648">Protein biosynthesis</keyword>
<evidence type="ECO:0000256" key="14">
    <source>
        <dbReference type="HAMAP-Rule" id="MF_00036"/>
    </source>
</evidence>
<dbReference type="PRINTS" id="PR00980">
    <property type="entry name" value="TRNASYNTHALA"/>
</dbReference>
<dbReference type="EMBL" id="DTLB01000052">
    <property type="protein sequence ID" value="HFW33075.1"/>
    <property type="molecule type" value="Genomic_DNA"/>
</dbReference>
<dbReference type="InterPro" id="IPR003156">
    <property type="entry name" value="DHHA1_dom"/>
</dbReference>
<evidence type="ECO:0000256" key="2">
    <source>
        <dbReference type="ARBA" id="ARBA00008226"/>
    </source>
</evidence>
<comment type="similarity">
    <text evidence="2 14">Belongs to the class-II aminoacyl-tRNA synthetase family.</text>
</comment>
<evidence type="ECO:0000256" key="8">
    <source>
        <dbReference type="ARBA" id="ARBA00022833"/>
    </source>
</evidence>
<evidence type="ECO:0000256" key="1">
    <source>
        <dbReference type="ARBA" id="ARBA00004496"/>
    </source>
</evidence>
<accession>A0A7C2NG55</accession>
<protein>
    <recommendedName>
        <fullName evidence="14">Alanine--tRNA ligase</fullName>
        <ecNumber evidence="14">6.1.1.7</ecNumber>
    </recommendedName>
    <alternativeName>
        <fullName evidence="14">Alanyl-tRNA synthetase</fullName>
        <shortName evidence="14">AlaRS</shortName>
    </alternativeName>
</protein>
<dbReference type="Gene3D" id="3.30.930.10">
    <property type="entry name" value="Bira Bifunctional Protein, Domain 2"/>
    <property type="match status" value="1"/>
</dbReference>
<dbReference type="InterPro" id="IPR045864">
    <property type="entry name" value="aa-tRNA-synth_II/BPL/LPL"/>
</dbReference>
<comment type="catalytic activity">
    <reaction evidence="13 14">
        <text>tRNA(Ala) + L-alanine + ATP = L-alanyl-tRNA(Ala) + AMP + diphosphate</text>
        <dbReference type="Rhea" id="RHEA:12540"/>
        <dbReference type="Rhea" id="RHEA-COMP:9657"/>
        <dbReference type="Rhea" id="RHEA-COMP:9923"/>
        <dbReference type="ChEBI" id="CHEBI:30616"/>
        <dbReference type="ChEBI" id="CHEBI:33019"/>
        <dbReference type="ChEBI" id="CHEBI:57972"/>
        <dbReference type="ChEBI" id="CHEBI:78442"/>
        <dbReference type="ChEBI" id="CHEBI:78497"/>
        <dbReference type="ChEBI" id="CHEBI:456215"/>
        <dbReference type="EC" id="6.1.1.7"/>
    </reaction>
</comment>
<dbReference type="SUPFAM" id="SSF55681">
    <property type="entry name" value="Class II aaRS and biotin synthetases"/>
    <property type="match status" value="1"/>
</dbReference>
<comment type="function">
    <text evidence="14">Catalyzes the attachment of alanine to tRNA(Ala) in a two-step reaction: alanine is first activated by ATP to form Ala-AMP and then transferred to the acceptor end of tRNA(Ala). Also edits incorrectly charged Ser-tRNA(Ala) and Gly-tRNA(Ala) via its editing domain.</text>
</comment>
<evidence type="ECO:0000256" key="4">
    <source>
        <dbReference type="ARBA" id="ARBA00022555"/>
    </source>
</evidence>
<evidence type="ECO:0000256" key="13">
    <source>
        <dbReference type="ARBA" id="ARBA00048300"/>
    </source>
</evidence>
<dbReference type="SUPFAM" id="SSF101353">
    <property type="entry name" value="Putative anticodon-binding domain of alanyl-tRNA synthetase (AlaRS)"/>
    <property type="match status" value="1"/>
</dbReference>
<dbReference type="Pfam" id="PF01411">
    <property type="entry name" value="tRNA-synt_2c"/>
    <property type="match status" value="1"/>
</dbReference>
<feature type="binding site" evidence="14">
    <location>
        <position position="706"/>
    </location>
    <ligand>
        <name>Zn(2+)</name>
        <dbReference type="ChEBI" id="CHEBI:29105"/>
    </ligand>
</feature>
<feature type="coiled-coil region" evidence="15">
    <location>
        <begin position="768"/>
        <end position="802"/>
    </location>
</feature>
<reference evidence="17" key="1">
    <citation type="journal article" date="2020" name="mSystems">
        <title>Genome- and Community-Level Interaction Insights into Carbon Utilization and Element Cycling Functions of Hydrothermarchaeota in Hydrothermal Sediment.</title>
        <authorList>
            <person name="Zhou Z."/>
            <person name="Liu Y."/>
            <person name="Xu W."/>
            <person name="Pan J."/>
            <person name="Luo Z.H."/>
            <person name="Li M."/>
        </authorList>
    </citation>
    <scope>NUCLEOTIDE SEQUENCE [LARGE SCALE GENOMIC DNA]</scope>
    <source>
        <strain evidence="17">SpSt-12</strain>
        <strain evidence="18">SpSt-87</strain>
    </source>
</reference>
<dbReference type="CDD" id="cd00673">
    <property type="entry name" value="AlaRS_core"/>
    <property type="match status" value="1"/>
</dbReference>
<evidence type="ECO:0000313" key="18">
    <source>
        <dbReference type="EMBL" id="HFW33075.1"/>
    </source>
</evidence>
<dbReference type="FunFam" id="3.30.930.10:FF:000056">
    <property type="entry name" value="Alanine--tRNA ligase"/>
    <property type="match status" value="1"/>
</dbReference>
<evidence type="ECO:0000256" key="7">
    <source>
        <dbReference type="ARBA" id="ARBA00022741"/>
    </source>
</evidence>
<dbReference type="GO" id="GO:0005737">
    <property type="term" value="C:cytoplasm"/>
    <property type="evidence" value="ECO:0007669"/>
    <property type="project" value="UniProtKB-SubCell"/>
</dbReference>
<dbReference type="Pfam" id="PF02272">
    <property type="entry name" value="DHHA1"/>
    <property type="match status" value="1"/>
</dbReference>
<dbReference type="Gene3D" id="2.40.30.130">
    <property type="match status" value="1"/>
</dbReference>
<dbReference type="InterPro" id="IPR012947">
    <property type="entry name" value="tRNA_SAD"/>
</dbReference>
<dbReference type="GO" id="GO:0005524">
    <property type="term" value="F:ATP binding"/>
    <property type="evidence" value="ECO:0007669"/>
    <property type="project" value="UniProtKB-UniRule"/>
</dbReference>
<evidence type="ECO:0000256" key="5">
    <source>
        <dbReference type="ARBA" id="ARBA00022598"/>
    </source>
</evidence>
<keyword evidence="12 14" id="KW-0030">Aminoacyl-tRNA synthetase</keyword>
<dbReference type="EC" id="6.1.1.7" evidence="14"/>
<feature type="domain" description="Alanyl-transfer RNA synthetases family profile" evidence="16">
    <location>
        <begin position="60"/>
        <end position="745"/>
    </location>
</feature>
<dbReference type="EMBL" id="DSCQ01000040">
    <property type="protein sequence ID" value="HET21155.1"/>
    <property type="molecule type" value="Genomic_DNA"/>
</dbReference>
<evidence type="ECO:0000256" key="9">
    <source>
        <dbReference type="ARBA" id="ARBA00022840"/>
    </source>
</evidence>
<sequence>MTLDEEYLDITFLTENGFVRRKCPRCGKHFWTADPEREICGDPPCESYSFIGNPVFKKPFELDEMREHYLSFFEKRGHERIERYPVVARWRTDIYLTIASIADFQPFVTSGIAPPPANPLTISQPCIRLDDLDSVGKTGRHLTLFEMMAHHAFNYPDKEIYWKNETVAYCTELLNELGVKKENIIYKEEPWAGGGNAGPCLEAIVGGLEVATLVFMNLEEHPDGTIEIKGERYRKMDNYIVDTGYGLERFVWASKGTPTVYDAVFPEVVDAIIENSNVSFSRKDERVKKIIAESSKLAGIMGELRGEKLNQLRNSVARTVGVGVEELESIVVPLEKVYSLADHTRCILFMLGDGLVPSNAGAGYLARLMIRRSLRIAEELELDDIYNLIELHRKILGFEFEVPLETIHEIMELERARYKTTVSKGTRLVERLVERKKKLVKDDLIELYDSHGIPVELAVSIAVERGAEVEVPKDIYAELAKKHSRAEKVQEKKISLQKEYPKTERLYYDDPNLLEFEAQVIGVEGDFVILDRSAFYPESGGQDNDVGYLIANGNGYEVVDVLDVDGVVVHVLNGPKPEVGTKVRGLIDQKVRWRHMRHHSATHVLLYSLQKVLGNHVWQAGAKKEWSKARLDITHFRRPSDEEVKRIEMLANMEILANKPVKWMWMDRIEAERKFGFRLYQGGVPPGRKIRVVMVGDDVQACGGTHCRSTGEIGMLKILKVESIQDGVIRFEFAAGEAAIEAVEEMERILREASSILRVEPAKLPKTVERFFEEWKDQRKEIEKLKAEIAEIRAERLLEKAEEFDSIKVVVEYVDGDMQVLQKLAEILSSRGAVGCLMAKGEGKVFVVTFSGQKEYDAREMIKEIGRKAKGSGGGRRDLAQGAVQQMLEREEIIDTIFEFMSKHEG</sequence>
<keyword evidence="5 14" id="KW-0436">Ligase</keyword>
<comment type="domain">
    <text evidence="14">Consists of three domains; the N-terminal catalytic domain, the editing domain and the C-terminal C-Ala domain. The editing domain removes incorrectly charged amino acids, while the C-Ala domain, along with tRNA(Ala), serves as a bridge to cooperatively bring together the editing and aminoacylation centers thus stimulating deacylation of misacylated tRNAs.</text>
</comment>
<evidence type="ECO:0000313" key="17">
    <source>
        <dbReference type="EMBL" id="HET21155.1"/>
    </source>
</evidence>
<dbReference type="SMART" id="SM00863">
    <property type="entry name" value="tRNA_SAD"/>
    <property type="match status" value="1"/>
</dbReference>
<keyword evidence="10 14" id="KW-0694">RNA-binding</keyword>
<dbReference type="PANTHER" id="PTHR11777:SF9">
    <property type="entry name" value="ALANINE--TRNA LIGASE, CYTOPLASMIC"/>
    <property type="match status" value="1"/>
</dbReference>
<organism evidence="17">
    <name type="scientific">Archaeoglobus fulgidus</name>
    <dbReference type="NCBI Taxonomy" id="2234"/>
    <lineage>
        <taxon>Archaea</taxon>
        <taxon>Methanobacteriati</taxon>
        <taxon>Methanobacteriota</taxon>
        <taxon>Archaeoglobi</taxon>
        <taxon>Archaeoglobales</taxon>
        <taxon>Archaeoglobaceae</taxon>
        <taxon>Archaeoglobus</taxon>
    </lineage>
</organism>
<dbReference type="GO" id="GO:0004813">
    <property type="term" value="F:alanine-tRNA ligase activity"/>
    <property type="evidence" value="ECO:0007669"/>
    <property type="project" value="UniProtKB-UniRule"/>
</dbReference>
<dbReference type="Gene3D" id="6.10.250.550">
    <property type="match status" value="1"/>
</dbReference>
<evidence type="ECO:0000259" key="16">
    <source>
        <dbReference type="PROSITE" id="PS50860"/>
    </source>
</evidence>
<comment type="cofactor">
    <cofactor evidence="14">
        <name>Zn(2+)</name>
        <dbReference type="ChEBI" id="CHEBI:29105"/>
    </cofactor>
    <text evidence="14">Binds 1 zinc ion per subunit.</text>
</comment>
<dbReference type="SUPFAM" id="SSF55186">
    <property type="entry name" value="ThrRS/AlaRS common domain"/>
    <property type="match status" value="1"/>
</dbReference>
<dbReference type="PROSITE" id="PS50860">
    <property type="entry name" value="AA_TRNA_LIGASE_II_ALA"/>
    <property type="match status" value="1"/>
</dbReference>
<dbReference type="NCBIfam" id="TIGR00344">
    <property type="entry name" value="alaS"/>
    <property type="match status" value="1"/>
</dbReference>
<keyword evidence="8 14" id="KW-0862">Zinc</keyword>
<dbReference type="FunFam" id="2.40.30.130:FF:000010">
    <property type="entry name" value="Alanine--tRNA ligase"/>
    <property type="match status" value="1"/>
</dbReference>
<dbReference type="SUPFAM" id="SSF50447">
    <property type="entry name" value="Translation proteins"/>
    <property type="match status" value="1"/>
</dbReference>
<dbReference type="GO" id="GO:0008270">
    <property type="term" value="F:zinc ion binding"/>
    <property type="evidence" value="ECO:0007669"/>
    <property type="project" value="UniProtKB-UniRule"/>
</dbReference>
<dbReference type="Gene3D" id="3.10.310.40">
    <property type="match status" value="1"/>
</dbReference>
<evidence type="ECO:0000256" key="12">
    <source>
        <dbReference type="ARBA" id="ARBA00023146"/>
    </source>
</evidence>
<dbReference type="InterPro" id="IPR018164">
    <property type="entry name" value="Ala-tRNA-synth_IIc_N"/>
</dbReference>
<evidence type="ECO:0000256" key="3">
    <source>
        <dbReference type="ARBA" id="ARBA00022490"/>
    </source>
</evidence>
<dbReference type="Pfam" id="PF07973">
    <property type="entry name" value="tRNA_SAD"/>
    <property type="match status" value="1"/>
</dbReference>
<dbReference type="FunFam" id="3.30.54.20:FF:000005">
    <property type="entry name" value="Alanine--tRNA ligase"/>
    <property type="match status" value="1"/>
</dbReference>
<comment type="subcellular location">
    <subcellularLocation>
        <location evidence="1 14">Cytoplasm</location>
    </subcellularLocation>
</comment>
<dbReference type="HAMAP" id="MF_00036_A">
    <property type="entry name" value="Ala_tRNA_synth_A"/>
    <property type="match status" value="1"/>
</dbReference>
<dbReference type="GO" id="GO:0000049">
    <property type="term" value="F:tRNA binding"/>
    <property type="evidence" value="ECO:0007669"/>
    <property type="project" value="UniProtKB-KW"/>
</dbReference>
<dbReference type="InterPro" id="IPR018162">
    <property type="entry name" value="Ala-tRNA-ligase_IIc_anticod-bd"/>
</dbReference>
<keyword evidence="4 14" id="KW-0820">tRNA-binding</keyword>
<dbReference type="AlphaFoldDB" id="A0A7C2NG55"/>
<dbReference type="PANTHER" id="PTHR11777">
    <property type="entry name" value="ALANYL-TRNA SYNTHETASE"/>
    <property type="match status" value="1"/>
</dbReference>
<keyword evidence="6 14" id="KW-0479">Metal-binding</keyword>
<dbReference type="Gene3D" id="3.30.980.10">
    <property type="entry name" value="Threonyl-trna Synthetase, Chain A, domain 2"/>
    <property type="match status" value="1"/>
</dbReference>
<evidence type="ECO:0000256" key="10">
    <source>
        <dbReference type="ARBA" id="ARBA00022884"/>
    </source>
</evidence>
<keyword evidence="15" id="KW-0175">Coiled coil</keyword>
<dbReference type="GO" id="GO:0006419">
    <property type="term" value="P:alanyl-tRNA aminoacylation"/>
    <property type="evidence" value="ECO:0007669"/>
    <property type="project" value="UniProtKB-UniRule"/>
</dbReference>
<feature type="binding site" evidence="14">
    <location>
        <position position="702"/>
    </location>
    <ligand>
        <name>Zn(2+)</name>
        <dbReference type="ChEBI" id="CHEBI:29105"/>
    </ligand>
</feature>
<feature type="binding site" evidence="14">
    <location>
        <position position="599"/>
    </location>
    <ligand>
        <name>Zn(2+)</name>
        <dbReference type="ChEBI" id="CHEBI:29105"/>
    </ligand>
</feature>
<dbReference type="InterPro" id="IPR050058">
    <property type="entry name" value="Ala-tRNA_ligase"/>
</dbReference>
<evidence type="ECO:0000256" key="11">
    <source>
        <dbReference type="ARBA" id="ARBA00022917"/>
    </source>
</evidence>
<dbReference type="InterPro" id="IPR002318">
    <property type="entry name" value="Ala-tRNA-lgiase_IIc"/>
</dbReference>
<dbReference type="FunFam" id="3.10.310.40:FF:000001">
    <property type="entry name" value="Alanine--tRNA ligase"/>
    <property type="match status" value="1"/>
</dbReference>
<dbReference type="GO" id="GO:0002161">
    <property type="term" value="F:aminoacyl-tRNA deacylase activity"/>
    <property type="evidence" value="ECO:0007669"/>
    <property type="project" value="TreeGrafter"/>
</dbReference>
<comment type="caution">
    <text evidence="17">The sequence shown here is derived from an EMBL/GenBank/DDBJ whole genome shotgun (WGS) entry which is preliminary data.</text>
</comment>
<dbReference type="NCBIfam" id="TIGR03683">
    <property type="entry name" value="A-tRNA_syn_arch"/>
    <property type="match status" value="1"/>
</dbReference>
<gene>
    <name evidence="14 17" type="primary">alaS</name>
    <name evidence="17" type="ORF">ENN70_03475</name>
    <name evidence="18" type="ORF">ENW66_09050</name>
</gene>
<evidence type="ECO:0000256" key="6">
    <source>
        <dbReference type="ARBA" id="ARBA00022723"/>
    </source>
</evidence>
<dbReference type="Gene3D" id="3.30.54.20">
    <property type="match status" value="1"/>
</dbReference>
<proteinExistence type="inferred from homology"/>
<dbReference type="InterPro" id="IPR009000">
    <property type="entry name" value="Transl_B-barrel_sf"/>
</dbReference>
<dbReference type="InterPro" id="IPR018165">
    <property type="entry name" value="Ala-tRNA-synth_IIc_core"/>
</dbReference>
<name>A0A7C2NG55_ARCFL</name>
<keyword evidence="9 14" id="KW-0067">ATP-binding</keyword>
<dbReference type="InterPro" id="IPR022429">
    <property type="entry name" value="Ala-tRNA_lgiase_arc"/>
</dbReference>
<keyword evidence="3 14" id="KW-0963">Cytoplasm</keyword>
<keyword evidence="7 14" id="KW-0547">Nucleotide-binding</keyword>
<dbReference type="InterPro" id="IPR018163">
    <property type="entry name" value="Thr/Ala-tRNA-synth_IIc_edit"/>
</dbReference>